<dbReference type="Pfam" id="PF04148">
    <property type="entry name" value="Erv26"/>
    <property type="match status" value="1"/>
</dbReference>
<sequence>MPFLHLLSYVAALAAFVFVVLSLASGLLWISEVIEEHSRTSKAIGQRGIYVIIALHVLLYFTDSLPLLQTLFSVACHIVYLQNFSATWPFISLVSPSFIASCVLVVVDHFLWFFYFARVTNEARQRAHRSYRYPGSNPPLQAPGFADIATFFGICVWLAPLFLFLSLSANDNALPTITGDPGTPTSPSKPIMTRPRSSLFKSLLEILPVDSFPSLRPRPRRRETEGIIAPRSPSMVPVSPGLGSSFNNSPLLSPGLSGEPPRSPRADGKSPAFTLNPPPRRSPAPVRSVTTDGVGLRRVASTYNAKDK</sequence>
<proteinExistence type="inferred from homology"/>
<comment type="subcellular location">
    <subcellularLocation>
        <location evidence="1">Membrane</location>
        <topology evidence="1">Multi-pass membrane protein</topology>
    </subcellularLocation>
</comment>
<dbReference type="AlphaFoldDB" id="A0A5C3NCX1"/>
<feature type="region of interest" description="Disordered" evidence="6">
    <location>
        <begin position="214"/>
        <end position="308"/>
    </location>
</feature>
<keyword evidence="5 7" id="KW-0472">Membrane</keyword>
<evidence type="ECO:0000256" key="6">
    <source>
        <dbReference type="SAM" id="MobiDB-lite"/>
    </source>
</evidence>
<dbReference type="OrthoDB" id="28257at2759"/>
<reference evidence="8 9" key="1">
    <citation type="journal article" date="2019" name="Nat. Ecol. Evol.">
        <title>Megaphylogeny resolves global patterns of mushroom evolution.</title>
        <authorList>
            <person name="Varga T."/>
            <person name="Krizsan K."/>
            <person name="Foldi C."/>
            <person name="Dima B."/>
            <person name="Sanchez-Garcia M."/>
            <person name="Sanchez-Ramirez S."/>
            <person name="Szollosi G.J."/>
            <person name="Szarkandi J.G."/>
            <person name="Papp V."/>
            <person name="Albert L."/>
            <person name="Andreopoulos W."/>
            <person name="Angelini C."/>
            <person name="Antonin V."/>
            <person name="Barry K.W."/>
            <person name="Bougher N.L."/>
            <person name="Buchanan P."/>
            <person name="Buyck B."/>
            <person name="Bense V."/>
            <person name="Catcheside P."/>
            <person name="Chovatia M."/>
            <person name="Cooper J."/>
            <person name="Damon W."/>
            <person name="Desjardin D."/>
            <person name="Finy P."/>
            <person name="Geml J."/>
            <person name="Haridas S."/>
            <person name="Hughes K."/>
            <person name="Justo A."/>
            <person name="Karasinski D."/>
            <person name="Kautmanova I."/>
            <person name="Kiss B."/>
            <person name="Kocsube S."/>
            <person name="Kotiranta H."/>
            <person name="LaButti K.M."/>
            <person name="Lechner B.E."/>
            <person name="Liimatainen K."/>
            <person name="Lipzen A."/>
            <person name="Lukacs Z."/>
            <person name="Mihaltcheva S."/>
            <person name="Morgado L.N."/>
            <person name="Niskanen T."/>
            <person name="Noordeloos M.E."/>
            <person name="Ohm R.A."/>
            <person name="Ortiz-Santana B."/>
            <person name="Ovrebo C."/>
            <person name="Racz N."/>
            <person name="Riley R."/>
            <person name="Savchenko A."/>
            <person name="Shiryaev A."/>
            <person name="Soop K."/>
            <person name="Spirin V."/>
            <person name="Szebenyi C."/>
            <person name="Tomsovsky M."/>
            <person name="Tulloss R.E."/>
            <person name="Uehling J."/>
            <person name="Grigoriev I.V."/>
            <person name="Vagvolgyi C."/>
            <person name="Papp T."/>
            <person name="Martin F.M."/>
            <person name="Miettinen O."/>
            <person name="Hibbett D.S."/>
            <person name="Nagy L.G."/>
        </authorList>
    </citation>
    <scope>NUCLEOTIDE SEQUENCE [LARGE SCALE GENOMIC DNA]</scope>
    <source>
        <strain evidence="8 9">OMC1185</strain>
    </source>
</reference>
<keyword evidence="4 7" id="KW-1133">Transmembrane helix</keyword>
<name>A0A5C3NCX1_9AGAM</name>
<feature type="transmembrane region" description="Helical" evidence="7">
    <location>
        <begin position="148"/>
        <end position="167"/>
    </location>
</feature>
<dbReference type="GO" id="GO:0097020">
    <property type="term" value="F:COPII receptor activity"/>
    <property type="evidence" value="ECO:0007669"/>
    <property type="project" value="InterPro"/>
</dbReference>
<feature type="transmembrane region" description="Helical" evidence="7">
    <location>
        <begin position="6"/>
        <end position="29"/>
    </location>
</feature>
<dbReference type="InterPro" id="IPR007277">
    <property type="entry name" value="Svp26/Tex261"/>
</dbReference>
<dbReference type="PANTHER" id="PTHR13144">
    <property type="entry name" value="TEX261 PROTEIN"/>
    <property type="match status" value="1"/>
</dbReference>
<comment type="similarity">
    <text evidence="2">Belongs to the SVP26 family.</text>
</comment>
<dbReference type="GO" id="GO:0000139">
    <property type="term" value="C:Golgi membrane"/>
    <property type="evidence" value="ECO:0007669"/>
    <property type="project" value="TreeGrafter"/>
</dbReference>
<dbReference type="GO" id="GO:0030134">
    <property type="term" value="C:COPII-coated ER to Golgi transport vesicle"/>
    <property type="evidence" value="ECO:0007669"/>
    <property type="project" value="TreeGrafter"/>
</dbReference>
<evidence type="ECO:0000256" key="3">
    <source>
        <dbReference type="ARBA" id="ARBA00022692"/>
    </source>
</evidence>
<dbReference type="GO" id="GO:0005789">
    <property type="term" value="C:endoplasmic reticulum membrane"/>
    <property type="evidence" value="ECO:0007669"/>
    <property type="project" value="TreeGrafter"/>
</dbReference>
<dbReference type="Proteomes" id="UP000305948">
    <property type="component" value="Unassembled WGS sequence"/>
</dbReference>
<evidence type="ECO:0000256" key="4">
    <source>
        <dbReference type="ARBA" id="ARBA00022989"/>
    </source>
</evidence>
<evidence type="ECO:0000256" key="7">
    <source>
        <dbReference type="SAM" id="Phobius"/>
    </source>
</evidence>
<feature type="compositionally biased region" description="Low complexity" evidence="6">
    <location>
        <begin position="241"/>
        <end position="260"/>
    </location>
</feature>
<evidence type="ECO:0000313" key="8">
    <source>
        <dbReference type="EMBL" id="TFK55544.1"/>
    </source>
</evidence>
<dbReference type="EMBL" id="ML213504">
    <property type="protein sequence ID" value="TFK55544.1"/>
    <property type="molecule type" value="Genomic_DNA"/>
</dbReference>
<dbReference type="GO" id="GO:0006888">
    <property type="term" value="P:endoplasmic reticulum to Golgi vesicle-mediated transport"/>
    <property type="evidence" value="ECO:0007669"/>
    <property type="project" value="InterPro"/>
</dbReference>
<evidence type="ECO:0000256" key="5">
    <source>
        <dbReference type="ARBA" id="ARBA00023136"/>
    </source>
</evidence>
<evidence type="ECO:0000256" key="2">
    <source>
        <dbReference type="ARBA" id="ARBA00008096"/>
    </source>
</evidence>
<keyword evidence="3 7" id="KW-0812">Transmembrane</keyword>
<accession>A0A5C3NCX1</accession>
<gene>
    <name evidence="8" type="ORF">OE88DRAFT_1651906</name>
</gene>
<evidence type="ECO:0000313" key="9">
    <source>
        <dbReference type="Proteomes" id="UP000305948"/>
    </source>
</evidence>
<feature type="transmembrane region" description="Helical" evidence="7">
    <location>
        <begin position="49"/>
        <end position="68"/>
    </location>
</feature>
<feature type="transmembrane region" description="Helical" evidence="7">
    <location>
        <begin position="88"/>
        <end position="116"/>
    </location>
</feature>
<dbReference type="PANTHER" id="PTHR13144:SF0">
    <property type="entry name" value="PROTEIN TEX261"/>
    <property type="match status" value="1"/>
</dbReference>
<protein>
    <submittedName>
        <fullName evidence="8">DUF396-domain-containing protein</fullName>
    </submittedName>
</protein>
<organism evidence="8 9">
    <name type="scientific">Heliocybe sulcata</name>
    <dbReference type="NCBI Taxonomy" id="5364"/>
    <lineage>
        <taxon>Eukaryota</taxon>
        <taxon>Fungi</taxon>
        <taxon>Dikarya</taxon>
        <taxon>Basidiomycota</taxon>
        <taxon>Agaricomycotina</taxon>
        <taxon>Agaricomycetes</taxon>
        <taxon>Gloeophyllales</taxon>
        <taxon>Gloeophyllaceae</taxon>
        <taxon>Heliocybe</taxon>
    </lineage>
</organism>
<evidence type="ECO:0000256" key="1">
    <source>
        <dbReference type="ARBA" id="ARBA00004141"/>
    </source>
</evidence>
<keyword evidence="9" id="KW-1185">Reference proteome</keyword>